<reference evidence="2" key="2">
    <citation type="submission" date="2020-05" db="UniProtKB">
        <authorList>
            <consortium name="EnsemblMetazoa"/>
        </authorList>
    </citation>
    <scope>IDENTIFICATION</scope>
    <source>
        <strain evidence="2">maculatus3</strain>
    </source>
</reference>
<protein>
    <submittedName>
        <fullName evidence="2">Uncharacterized protein</fullName>
    </submittedName>
</protein>
<feature type="region of interest" description="Disordered" evidence="1">
    <location>
        <begin position="246"/>
        <end position="285"/>
    </location>
</feature>
<reference evidence="3" key="1">
    <citation type="submission" date="2013-09" db="EMBL/GenBank/DDBJ databases">
        <title>The Genome Sequence of Anopheles maculatus species B.</title>
        <authorList>
            <consortium name="The Broad Institute Genomics Platform"/>
            <person name="Neafsey D.E."/>
            <person name="Besansky N."/>
            <person name="Howell P."/>
            <person name="Walton C."/>
            <person name="Young S.K."/>
            <person name="Zeng Q."/>
            <person name="Gargeya S."/>
            <person name="Fitzgerald M."/>
            <person name="Haas B."/>
            <person name="Abouelleil A."/>
            <person name="Allen A.W."/>
            <person name="Alvarado L."/>
            <person name="Arachchi H.M."/>
            <person name="Berlin A.M."/>
            <person name="Chapman S.B."/>
            <person name="Gainer-Dewar J."/>
            <person name="Goldberg J."/>
            <person name="Griggs A."/>
            <person name="Gujja S."/>
            <person name="Hansen M."/>
            <person name="Howarth C."/>
            <person name="Imamovic A."/>
            <person name="Ireland A."/>
            <person name="Larimer J."/>
            <person name="McCowan C."/>
            <person name="Murphy C."/>
            <person name="Pearson M."/>
            <person name="Poon T.W."/>
            <person name="Priest M."/>
            <person name="Roberts A."/>
            <person name="Saif S."/>
            <person name="Shea T."/>
            <person name="Sisk P."/>
            <person name="Sykes S."/>
            <person name="Wortman J."/>
            <person name="Nusbaum C."/>
            <person name="Birren B."/>
        </authorList>
    </citation>
    <scope>NUCLEOTIDE SEQUENCE [LARGE SCALE GENOMIC DNA]</scope>
    <source>
        <strain evidence="3">maculatus3</strain>
    </source>
</reference>
<dbReference type="VEuPathDB" id="VectorBase:AMAM008178"/>
<proteinExistence type="predicted"/>
<sequence length="429" mass="46297">METETPTPRGRLTAVPVSPMVKPLITESSTDCIKKEHMLDDIDSIDREKWLLNSNSGSQKFVDTGTFTRPKKRMDYNPLSSSALSVERTSHHELAASGGSPLLNVQIGGPVTPSSLATSALATSATGNRLLMQRSWLSDVSPPCSIMNSMEYSTNERITNSLITSGDFSSVGCLLNATDENVTVGTSIPSVGNASYNGYNLYSVIEDRQRLENLCLDEESTLTKDCNISRTDLNAIENVSGVSTMQNSYESGGRTAPLVGSPCKSSLEDESTPAIAEGEDTERTGPIDTTITTAIAPNDTFLVPTEVPETEAERILTSKLLMNGGGTYDMRRPRNFNTYRKPRSSLNQTFEGVPQIDMDDVVTCDTDRETTIVPPINEQTFVAQVPLAVGDKNAVMNSTFGIVGQEQIGGVGNGHGTFVQNRTVTNDDT</sequence>
<dbReference type="Proteomes" id="UP000075901">
    <property type="component" value="Unassembled WGS sequence"/>
</dbReference>
<name>A0A182SJT3_9DIPT</name>
<dbReference type="EnsemblMetazoa" id="AMAM008178-RA">
    <property type="protein sequence ID" value="AMAM008178-PA"/>
    <property type="gene ID" value="AMAM008178"/>
</dbReference>
<organism evidence="2 3">
    <name type="scientific">Anopheles maculatus</name>
    <dbReference type="NCBI Taxonomy" id="74869"/>
    <lineage>
        <taxon>Eukaryota</taxon>
        <taxon>Metazoa</taxon>
        <taxon>Ecdysozoa</taxon>
        <taxon>Arthropoda</taxon>
        <taxon>Hexapoda</taxon>
        <taxon>Insecta</taxon>
        <taxon>Pterygota</taxon>
        <taxon>Neoptera</taxon>
        <taxon>Endopterygota</taxon>
        <taxon>Diptera</taxon>
        <taxon>Nematocera</taxon>
        <taxon>Culicoidea</taxon>
        <taxon>Culicidae</taxon>
        <taxon>Anophelinae</taxon>
        <taxon>Anopheles</taxon>
        <taxon>Anopheles maculatus group</taxon>
    </lineage>
</organism>
<keyword evidence="3" id="KW-1185">Reference proteome</keyword>
<evidence type="ECO:0000313" key="2">
    <source>
        <dbReference type="EnsemblMetazoa" id="AMAM008178-PA"/>
    </source>
</evidence>
<evidence type="ECO:0000256" key="1">
    <source>
        <dbReference type="SAM" id="MobiDB-lite"/>
    </source>
</evidence>
<accession>A0A182SJT3</accession>
<evidence type="ECO:0000313" key="3">
    <source>
        <dbReference type="Proteomes" id="UP000075901"/>
    </source>
</evidence>
<dbReference type="AlphaFoldDB" id="A0A182SJT3"/>